<dbReference type="InterPro" id="IPR013094">
    <property type="entry name" value="AB_hydrolase_3"/>
</dbReference>
<keyword evidence="1 3" id="KW-0378">Hydrolase</keyword>
<reference evidence="3 4" key="1">
    <citation type="submission" date="2019-06" db="EMBL/GenBank/DDBJ databases">
        <title>New taxonomy in bacterial strain CC-CFT640, isolated from vineyard.</title>
        <authorList>
            <person name="Lin S.-Y."/>
            <person name="Tsai C.-F."/>
            <person name="Young C.-C."/>
        </authorList>
    </citation>
    <scope>NUCLEOTIDE SEQUENCE [LARGE SCALE GENOMIC DNA]</scope>
    <source>
        <strain evidence="3 4">CC-CFT640</strain>
    </source>
</reference>
<proteinExistence type="predicted"/>
<gene>
    <name evidence="3" type="ORF">FHP25_18220</name>
</gene>
<dbReference type="PANTHER" id="PTHR48081:SF8">
    <property type="entry name" value="ALPHA_BETA HYDROLASE FOLD-3 DOMAIN-CONTAINING PROTEIN-RELATED"/>
    <property type="match status" value="1"/>
</dbReference>
<dbReference type="Pfam" id="PF07859">
    <property type="entry name" value="Abhydrolase_3"/>
    <property type="match status" value="1"/>
</dbReference>
<feature type="domain" description="Alpha/beta hydrolase fold-3" evidence="2">
    <location>
        <begin position="77"/>
        <end position="278"/>
    </location>
</feature>
<evidence type="ECO:0000259" key="2">
    <source>
        <dbReference type="Pfam" id="PF07859"/>
    </source>
</evidence>
<dbReference type="GO" id="GO:0016787">
    <property type="term" value="F:hydrolase activity"/>
    <property type="evidence" value="ECO:0007669"/>
    <property type="project" value="UniProtKB-KW"/>
</dbReference>
<evidence type="ECO:0000313" key="4">
    <source>
        <dbReference type="Proteomes" id="UP000321638"/>
    </source>
</evidence>
<name>A0A5C8PJW5_9HYPH</name>
<dbReference type="OrthoDB" id="9806180at2"/>
<dbReference type="InterPro" id="IPR029058">
    <property type="entry name" value="AB_hydrolase_fold"/>
</dbReference>
<dbReference type="PANTHER" id="PTHR48081">
    <property type="entry name" value="AB HYDROLASE SUPERFAMILY PROTEIN C4A8.06C"/>
    <property type="match status" value="1"/>
</dbReference>
<keyword evidence="4" id="KW-1185">Reference proteome</keyword>
<dbReference type="Gene3D" id="3.40.50.1820">
    <property type="entry name" value="alpha/beta hydrolase"/>
    <property type="match status" value="1"/>
</dbReference>
<dbReference type="AlphaFoldDB" id="A0A5C8PJW5"/>
<sequence>MIMTTSGAAKMLRDLYQDWTNRMTADPNLSIANLRSMFDEWGQAALEPENVTYRSDRIGGVEALWALPIGADASRVIVYTHGGGFAVGSADSHRKMAGHLAKALGVTAAILHYRRAPENPFPAQIEDAVAAYKALLAKGQEPGKITTAGDSAGGNLAIASVLKMRDLGLPLPGSVIAYSPWLDMALRGATLEANAATDALVGRPILEGMVGMFLGGSTSPLDPLANLLENHFDGFPPLYINAGSAETLLSDSENLAAKAKAQGVKVTLSVVPDMQHVFPALAGRAPEADEELARIAAWYKAL</sequence>
<organism evidence="3 4">
    <name type="scientific">Vineibacter terrae</name>
    <dbReference type="NCBI Taxonomy" id="2586908"/>
    <lineage>
        <taxon>Bacteria</taxon>
        <taxon>Pseudomonadati</taxon>
        <taxon>Pseudomonadota</taxon>
        <taxon>Alphaproteobacteria</taxon>
        <taxon>Hyphomicrobiales</taxon>
        <taxon>Vineibacter</taxon>
    </lineage>
</organism>
<accession>A0A5C8PJW5</accession>
<protein>
    <submittedName>
        <fullName evidence="3">Alpha/beta hydrolase</fullName>
    </submittedName>
</protein>
<evidence type="ECO:0000256" key="1">
    <source>
        <dbReference type="ARBA" id="ARBA00022801"/>
    </source>
</evidence>
<dbReference type="Proteomes" id="UP000321638">
    <property type="component" value="Unassembled WGS sequence"/>
</dbReference>
<dbReference type="SUPFAM" id="SSF53474">
    <property type="entry name" value="alpha/beta-Hydrolases"/>
    <property type="match status" value="1"/>
</dbReference>
<dbReference type="InterPro" id="IPR050300">
    <property type="entry name" value="GDXG_lipolytic_enzyme"/>
</dbReference>
<evidence type="ECO:0000313" key="3">
    <source>
        <dbReference type="EMBL" id="TXL74138.1"/>
    </source>
</evidence>
<comment type="caution">
    <text evidence="3">The sequence shown here is derived from an EMBL/GenBank/DDBJ whole genome shotgun (WGS) entry which is preliminary data.</text>
</comment>
<dbReference type="EMBL" id="VDUZ01000020">
    <property type="protein sequence ID" value="TXL74138.1"/>
    <property type="molecule type" value="Genomic_DNA"/>
</dbReference>